<keyword evidence="1" id="KW-0812">Transmembrane</keyword>
<feature type="transmembrane region" description="Helical" evidence="1">
    <location>
        <begin position="40"/>
        <end position="59"/>
    </location>
</feature>
<protein>
    <submittedName>
        <fullName evidence="5">DUF4163 domain-containing protein</fullName>
    </submittedName>
</protein>
<dbReference type="Pfam" id="PF07833">
    <property type="entry name" value="Cu_amine_oxidN1"/>
    <property type="match status" value="1"/>
</dbReference>
<feature type="domain" description="Deacetylase PdaC" evidence="4">
    <location>
        <begin position="210"/>
        <end position="293"/>
    </location>
</feature>
<evidence type="ECO:0000313" key="5">
    <source>
        <dbReference type="EMBL" id="MRN56685.1"/>
    </source>
</evidence>
<proteinExistence type="predicted"/>
<dbReference type="SUPFAM" id="SSF55383">
    <property type="entry name" value="Copper amine oxidase, domain N"/>
    <property type="match status" value="1"/>
</dbReference>
<sequence length="396" mass="43883">MRSVSRLFLRYSEYHIKSIIVPAEGDNRMNNIKKKQARRIGVGIMAAGLLLSGGLLPAGTSQAAAATATSPVKASDSQVVLKVNGRITQQTGIVSEGKVWVPVTFLRDSLGMPLSYDKLEKAYTNGKGTSKVKLTVTDYETSISVNNFYINEYQAKNINNRIFVPFELLSDFLGYKGDWSAATGRLNIISKPQNTIIITTESIVKDRKDAPIKLDYPQFSGLANANAQQTINDTIKQTFTKFAMEAEKEIANKSADERPYEFDGGYVITYNEDGILSLITNQYSYLGGAHGMTYRNAFTFSLKDGKRLLIGDLLKANPNYKKDLNTKLSKLIKAEGGYLGGFNGLNTEKNYYVKDGKLVVFFQLYEYTAYASGFPQYEFAFKELLPDGSSPFAALK</sequence>
<evidence type="ECO:0000256" key="1">
    <source>
        <dbReference type="SAM" id="Phobius"/>
    </source>
</evidence>
<name>A0A7X2HAY4_9BACL</name>
<dbReference type="Gene3D" id="3.90.640.20">
    <property type="entry name" value="Heat-shock cognate protein, ATPase"/>
    <property type="match status" value="1"/>
</dbReference>
<evidence type="ECO:0000259" key="2">
    <source>
        <dbReference type="Pfam" id="PF07833"/>
    </source>
</evidence>
<dbReference type="InterPro" id="IPR012854">
    <property type="entry name" value="Cu_amine_oxidase-like_N"/>
</dbReference>
<dbReference type="EMBL" id="WJXB01000015">
    <property type="protein sequence ID" value="MRN56685.1"/>
    <property type="molecule type" value="Genomic_DNA"/>
</dbReference>
<dbReference type="InterPro" id="IPR025303">
    <property type="entry name" value="PdaC"/>
</dbReference>
<dbReference type="InterPro" id="IPR037126">
    <property type="entry name" value="PdaC/RsiV-like_sf"/>
</dbReference>
<dbReference type="InterPro" id="IPR021729">
    <property type="entry name" value="DUF3298"/>
</dbReference>
<evidence type="ECO:0000259" key="3">
    <source>
        <dbReference type="Pfam" id="PF11738"/>
    </source>
</evidence>
<organism evidence="5 6">
    <name type="scientific">Paenibacillus monticola</name>
    <dbReference type="NCBI Taxonomy" id="2666075"/>
    <lineage>
        <taxon>Bacteria</taxon>
        <taxon>Bacillati</taxon>
        <taxon>Bacillota</taxon>
        <taxon>Bacilli</taxon>
        <taxon>Bacillales</taxon>
        <taxon>Paenibacillaceae</taxon>
        <taxon>Paenibacillus</taxon>
    </lineage>
</organism>
<keyword evidence="6" id="KW-1185">Reference proteome</keyword>
<gene>
    <name evidence="5" type="ORF">GJB61_27375</name>
</gene>
<feature type="domain" description="Copper amine oxidase-like N-terminal" evidence="2">
    <location>
        <begin position="86"/>
        <end position="186"/>
    </location>
</feature>
<dbReference type="InterPro" id="IPR036582">
    <property type="entry name" value="Mao_N_sf"/>
</dbReference>
<dbReference type="Gene3D" id="3.30.565.40">
    <property type="entry name" value="Fervidobacterium nodosum Rt17-B1 like"/>
    <property type="match status" value="1"/>
</dbReference>
<accession>A0A7X2HAY4</accession>
<feature type="domain" description="DUF3298" evidence="3">
    <location>
        <begin position="312"/>
        <end position="378"/>
    </location>
</feature>
<comment type="caution">
    <text evidence="5">The sequence shown here is derived from an EMBL/GenBank/DDBJ whole genome shotgun (WGS) entry which is preliminary data.</text>
</comment>
<reference evidence="5 6" key="1">
    <citation type="submission" date="2019-11" db="EMBL/GenBank/DDBJ databases">
        <title>Paenibacillus monticola sp. nov., a novel PGPR strain isolated from mountain sample in China.</title>
        <authorList>
            <person name="Zhao Q."/>
            <person name="Li H.-P."/>
            <person name="Zhang J.-L."/>
        </authorList>
    </citation>
    <scope>NUCLEOTIDE SEQUENCE [LARGE SCALE GENOMIC DNA]</scope>
    <source>
        <strain evidence="5 6">LC-T2</strain>
    </source>
</reference>
<dbReference type="Proteomes" id="UP000463051">
    <property type="component" value="Unassembled WGS sequence"/>
</dbReference>
<evidence type="ECO:0000313" key="6">
    <source>
        <dbReference type="Proteomes" id="UP000463051"/>
    </source>
</evidence>
<dbReference type="Pfam" id="PF11738">
    <property type="entry name" value="DUF3298"/>
    <property type="match status" value="1"/>
</dbReference>
<dbReference type="AlphaFoldDB" id="A0A7X2HAY4"/>
<keyword evidence="1" id="KW-1133">Transmembrane helix</keyword>
<keyword evidence="1" id="KW-0472">Membrane</keyword>
<evidence type="ECO:0000259" key="4">
    <source>
        <dbReference type="Pfam" id="PF13739"/>
    </source>
</evidence>
<dbReference type="Gene3D" id="3.30.457.10">
    <property type="entry name" value="Copper amine oxidase-like, N-terminal domain"/>
    <property type="match status" value="1"/>
</dbReference>
<dbReference type="Pfam" id="PF13739">
    <property type="entry name" value="PdaC"/>
    <property type="match status" value="1"/>
</dbReference>